<organism evidence="2">
    <name type="scientific">viral metagenome</name>
    <dbReference type="NCBI Taxonomy" id="1070528"/>
    <lineage>
        <taxon>unclassified sequences</taxon>
        <taxon>metagenomes</taxon>
        <taxon>organismal metagenomes</taxon>
    </lineage>
</organism>
<name>A0A6C0LUJ7_9ZZZZ</name>
<reference evidence="2" key="1">
    <citation type="journal article" date="2020" name="Nature">
        <title>Giant virus diversity and host interactions through global metagenomics.</title>
        <authorList>
            <person name="Schulz F."/>
            <person name="Roux S."/>
            <person name="Paez-Espino D."/>
            <person name="Jungbluth S."/>
            <person name="Walsh D.A."/>
            <person name="Denef V.J."/>
            <person name="McMahon K.D."/>
            <person name="Konstantinidis K.T."/>
            <person name="Eloe-Fadrosh E.A."/>
            <person name="Kyrpides N.C."/>
            <person name="Woyke T."/>
        </authorList>
    </citation>
    <scope>NUCLEOTIDE SEQUENCE</scope>
    <source>
        <strain evidence="2">GVMAG-S-1016704-121</strain>
    </source>
</reference>
<accession>A0A6C0LUJ7</accession>
<dbReference type="InterPro" id="IPR025714">
    <property type="entry name" value="Methyltranfer_dom"/>
</dbReference>
<protein>
    <recommendedName>
        <fullName evidence="1">Methyltransferase domain-containing protein</fullName>
    </recommendedName>
</protein>
<evidence type="ECO:0000259" key="1">
    <source>
        <dbReference type="Pfam" id="PF13383"/>
    </source>
</evidence>
<dbReference type="AlphaFoldDB" id="A0A6C0LUJ7"/>
<dbReference type="Pfam" id="PF13383">
    <property type="entry name" value="Methyltransf_22"/>
    <property type="match status" value="1"/>
</dbReference>
<dbReference type="PANTHER" id="PTHR32026:SF10">
    <property type="entry name" value="METHYLTRANSFERASE-LIKE PROTEIN 24-RELATED"/>
    <property type="match status" value="1"/>
</dbReference>
<proteinExistence type="predicted"/>
<dbReference type="EMBL" id="MN740557">
    <property type="protein sequence ID" value="QHU33431.1"/>
    <property type="molecule type" value="Genomic_DNA"/>
</dbReference>
<sequence length="258" mass="29959">MNWTYWLSVCNTRCNSWNYYVHMAHRVHTSFQTYNVNPKYPYDTYEPLWNCNTRERIPSAPGDGAKFACGIDAYNTKNNVTIYSIGSNGNTMFEEGMHARMPHSKIITFDPTLSETARKNVLKHNYITLKEVGIGSGRPFYAKDHSIYSFFGHVHAYNTMVLTTAFYIHGIPNILKIDIEGSEYGLFNMITCNNIKHVDQILIEVHGKNPEPIFQWFDQCNFLMFNKEPNIWGCKGILCGEYSFINAHFAYTVFKFFR</sequence>
<dbReference type="InterPro" id="IPR026913">
    <property type="entry name" value="METTL24"/>
</dbReference>
<dbReference type="PANTHER" id="PTHR32026">
    <property type="entry name" value="METHYLTRANSFERASE-LIKE PROTEIN 24"/>
    <property type="match status" value="1"/>
</dbReference>
<evidence type="ECO:0000313" key="2">
    <source>
        <dbReference type="EMBL" id="QHU33431.1"/>
    </source>
</evidence>
<feature type="domain" description="Methyltransferase" evidence="1">
    <location>
        <begin position="35"/>
        <end position="245"/>
    </location>
</feature>